<keyword evidence="12" id="KW-0967">Endosome</keyword>
<keyword evidence="13" id="KW-0378">Hydrolase</keyword>
<keyword evidence="10" id="KW-0963">Cytoplasm</keyword>
<dbReference type="InterPro" id="IPR000008">
    <property type="entry name" value="C2_dom"/>
</dbReference>
<evidence type="ECO:0000256" key="20">
    <source>
        <dbReference type="ARBA" id="ARBA00051892"/>
    </source>
</evidence>
<dbReference type="PANTHER" id="PTHR12187">
    <property type="entry name" value="AGAP000124-PA"/>
    <property type="match status" value="1"/>
</dbReference>
<evidence type="ECO:0000256" key="18">
    <source>
        <dbReference type="ARBA" id="ARBA00034105"/>
    </source>
</evidence>
<comment type="similarity">
    <text evidence="7">Belongs to the inositol 3,4-bisphosphate 4-phosphatase family.</text>
</comment>
<evidence type="ECO:0000256" key="21">
    <source>
        <dbReference type="ARBA" id="ARBA00065112"/>
    </source>
</evidence>
<evidence type="ECO:0000256" key="24">
    <source>
        <dbReference type="ARBA" id="ARBA00082036"/>
    </source>
</evidence>
<evidence type="ECO:0000256" key="12">
    <source>
        <dbReference type="ARBA" id="ARBA00022753"/>
    </source>
</evidence>
<comment type="subcellular location">
    <subcellularLocation>
        <location evidence="3">Cell membrane</location>
    </subcellularLocation>
    <subcellularLocation>
        <location evidence="4">Cytoplasm</location>
    </subcellularLocation>
    <subcellularLocation>
        <location evidence="2">Early endosome membrane</location>
    </subcellularLocation>
    <subcellularLocation>
        <location evidence="1">Nucleus</location>
    </subcellularLocation>
    <subcellularLocation>
        <location evidence="18">Postsynaptic density</location>
    </subcellularLocation>
    <subcellularLocation>
        <location evidence="5">Recycling endosome membrane</location>
    </subcellularLocation>
</comment>
<evidence type="ECO:0000256" key="7">
    <source>
        <dbReference type="ARBA" id="ARBA00006306"/>
    </source>
</evidence>
<dbReference type="Pfam" id="PF00168">
    <property type="entry name" value="C2"/>
    <property type="match status" value="1"/>
</dbReference>
<dbReference type="CDD" id="cd04048">
    <property type="entry name" value="C2A_Copine"/>
    <property type="match status" value="1"/>
</dbReference>
<evidence type="ECO:0000256" key="9">
    <source>
        <dbReference type="ARBA" id="ARBA00022475"/>
    </source>
</evidence>
<sequence>MAGSEHGSRAQRPWSVYRASTFELSNEMISLALAGNSQDPDEPVLEFSVACADLTTPALDRKPSSFVAVSCTTPPQAFWTKHAQTEVIEGTSDPVFLSSMAFFQDSNINQQTQVKLTVYDVKDRLQSTMYMLGSALFSVKELLQEKNHKLELELRSAENKRVGSVIIAAWHVDDKSDQRTSVGRFPDSINGRTMLPVDESLTESMGVRIKYASLCKDSLLRSVFGGTMSRMYRFPSTGGKHLRVLEQMAESVLSLNVPRQFVKLLLEEDAARVCELEDLGELSPCWENQRRQIVSQYQTVILAYQEALSDLNGYRGPSFKASNLKADRKLEFVPTNLHVQRMRVQDELGFGDHTYDVLTVGAPAAHCRGFKSGGLRRHLQKFEEAKKQ</sequence>
<evidence type="ECO:0000256" key="13">
    <source>
        <dbReference type="ARBA" id="ARBA00022801"/>
    </source>
</evidence>
<dbReference type="GO" id="GO:0016316">
    <property type="term" value="F:phosphatidylinositol-3,4-bisphosphate 4-phosphatase activity"/>
    <property type="evidence" value="ECO:0007669"/>
    <property type="project" value="UniProtKB-EC"/>
</dbReference>
<organism evidence="26 27">
    <name type="scientific">Oryzias melastigma</name>
    <name type="common">Marine medaka</name>
    <dbReference type="NCBI Taxonomy" id="30732"/>
    <lineage>
        <taxon>Eukaryota</taxon>
        <taxon>Metazoa</taxon>
        <taxon>Chordata</taxon>
        <taxon>Craniata</taxon>
        <taxon>Vertebrata</taxon>
        <taxon>Euteleostomi</taxon>
        <taxon>Actinopterygii</taxon>
        <taxon>Neopterygii</taxon>
        <taxon>Teleostei</taxon>
        <taxon>Neoteleostei</taxon>
        <taxon>Acanthomorphata</taxon>
        <taxon>Ovalentaria</taxon>
        <taxon>Atherinomorphae</taxon>
        <taxon>Beloniformes</taxon>
        <taxon>Adrianichthyidae</taxon>
        <taxon>Oryziinae</taxon>
        <taxon>Oryzias</taxon>
    </lineage>
</organism>
<keyword evidence="27" id="KW-1185">Reference proteome</keyword>
<accession>A0A3B3CF53</accession>
<evidence type="ECO:0000256" key="1">
    <source>
        <dbReference type="ARBA" id="ARBA00004123"/>
    </source>
</evidence>
<evidence type="ECO:0000256" key="4">
    <source>
        <dbReference type="ARBA" id="ARBA00004496"/>
    </source>
</evidence>
<evidence type="ECO:0000259" key="25">
    <source>
        <dbReference type="PROSITE" id="PS50004"/>
    </source>
</evidence>
<evidence type="ECO:0000256" key="8">
    <source>
        <dbReference type="ARBA" id="ARBA00013037"/>
    </source>
</evidence>
<dbReference type="Proteomes" id="UP000261560">
    <property type="component" value="Unplaced"/>
</dbReference>
<keyword evidence="17" id="KW-0539">Nucleus</keyword>
<evidence type="ECO:0000313" key="26">
    <source>
        <dbReference type="Ensembl" id="ENSOMEP00000016219.1"/>
    </source>
</evidence>
<keyword evidence="9" id="KW-1003">Cell membrane</keyword>
<dbReference type="Gene3D" id="2.60.40.150">
    <property type="entry name" value="C2 domain"/>
    <property type="match status" value="1"/>
</dbReference>
<keyword evidence="15" id="KW-0443">Lipid metabolism</keyword>
<dbReference type="FunFam" id="2.60.40.150:FF:000038">
    <property type="entry name" value="Type I inositol 3,4-bisphosphate 4-phosphatase"/>
    <property type="match status" value="1"/>
</dbReference>
<dbReference type="GO" id="GO:0031901">
    <property type="term" value="C:early endosome membrane"/>
    <property type="evidence" value="ECO:0007669"/>
    <property type="project" value="UniProtKB-SubCell"/>
</dbReference>
<dbReference type="UniPathway" id="UPA00944"/>
<name>A0A3B3CF53_ORYME</name>
<dbReference type="GO" id="GO:0005634">
    <property type="term" value="C:nucleus"/>
    <property type="evidence" value="ECO:0007669"/>
    <property type="project" value="UniProtKB-SubCell"/>
</dbReference>
<dbReference type="GO" id="GO:0055038">
    <property type="term" value="C:recycling endosome membrane"/>
    <property type="evidence" value="ECO:0007669"/>
    <property type="project" value="UniProtKB-SubCell"/>
</dbReference>
<proteinExistence type="inferred from homology"/>
<evidence type="ECO:0000256" key="11">
    <source>
        <dbReference type="ARBA" id="ARBA00022553"/>
    </source>
</evidence>
<evidence type="ECO:0000256" key="5">
    <source>
        <dbReference type="ARBA" id="ARBA00004565"/>
    </source>
</evidence>
<evidence type="ECO:0000256" key="16">
    <source>
        <dbReference type="ARBA" id="ARBA00023136"/>
    </source>
</evidence>
<evidence type="ECO:0000256" key="14">
    <source>
        <dbReference type="ARBA" id="ARBA00023018"/>
    </source>
</evidence>
<evidence type="ECO:0000256" key="19">
    <source>
        <dbReference type="ARBA" id="ARBA00051770"/>
    </source>
</evidence>
<comment type="catalytic activity">
    <reaction evidence="19">
        <text>1D-myo-inositol 3,4-bisphosphate + H2O = 1D-myo-inositol 3-phosphate + phosphate</text>
        <dbReference type="Rhea" id="RHEA:43388"/>
        <dbReference type="ChEBI" id="CHEBI:15377"/>
        <dbReference type="ChEBI" id="CHEBI:43474"/>
        <dbReference type="ChEBI" id="CHEBI:58401"/>
        <dbReference type="ChEBI" id="CHEBI:83241"/>
    </reaction>
    <physiologicalReaction direction="left-to-right" evidence="19">
        <dbReference type="Rhea" id="RHEA:43389"/>
    </physiologicalReaction>
</comment>
<dbReference type="EC" id="3.1.3.66" evidence="8"/>
<dbReference type="Ensembl" id="ENSOMET00000024624.1">
    <property type="protein sequence ID" value="ENSOMEP00000016219.1"/>
    <property type="gene ID" value="ENSOMEG00000018037.1"/>
</dbReference>
<dbReference type="InterPro" id="IPR035892">
    <property type="entry name" value="C2_domain_sf"/>
</dbReference>
<protein>
    <recommendedName>
        <fullName evidence="22">Inositol polyphosphate-4-phosphatase type I A</fullName>
        <ecNumber evidence="8">3.1.3.66</ecNumber>
    </recommendedName>
    <alternativeName>
        <fullName evidence="24">Inositol polyphosphate 4-phosphatase type I</fullName>
    </alternativeName>
    <alternativeName>
        <fullName evidence="23">Type I inositol 3,4-bisphosphate 4-phosphatase</fullName>
    </alternativeName>
</protein>
<feature type="domain" description="C2" evidence="25">
    <location>
        <begin position="25"/>
        <end position="152"/>
    </location>
</feature>
<dbReference type="AlphaFoldDB" id="A0A3B3CF53"/>
<keyword evidence="14" id="KW-0770">Synapse</keyword>
<dbReference type="GO" id="GO:0014069">
    <property type="term" value="C:postsynaptic density"/>
    <property type="evidence" value="ECO:0007669"/>
    <property type="project" value="UniProtKB-SubCell"/>
</dbReference>
<keyword evidence="16" id="KW-0472">Membrane</keyword>
<evidence type="ECO:0000256" key="17">
    <source>
        <dbReference type="ARBA" id="ARBA00023242"/>
    </source>
</evidence>
<evidence type="ECO:0000256" key="23">
    <source>
        <dbReference type="ARBA" id="ARBA00080875"/>
    </source>
</evidence>
<comment type="subunit">
    <text evidence="21">Interacts with INPP5F.</text>
</comment>
<evidence type="ECO:0000256" key="6">
    <source>
        <dbReference type="ARBA" id="ARBA00004847"/>
    </source>
</evidence>
<dbReference type="GeneTree" id="ENSGT00940000157360"/>
<evidence type="ECO:0000313" key="27">
    <source>
        <dbReference type="Proteomes" id="UP000261560"/>
    </source>
</evidence>
<evidence type="ECO:0000256" key="10">
    <source>
        <dbReference type="ARBA" id="ARBA00022490"/>
    </source>
</evidence>
<reference evidence="26" key="2">
    <citation type="submission" date="2025-09" db="UniProtKB">
        <authorList>
            <consortium name="Ensembl"/>
        </authorList>
    </citation>
    <scope>IDENTIFICATION</scope>
</reference>
<dbReference type="SUPFAM" id="SSF49562">
    <property type="entry name" value="C2 domain (Calcium/lipid-binding domain, CaLB)"/>
    <property type="match status" value="1"/>
</dbReference>
<evidence type="ECO:0000256" key="15">
    <source>
        <dbReference type="ARBA" id="ARBA00023098"/>
    </source>
</evidence>
<evidence type="ECO:0000256" key="2">
    <source>
        <dbReference type="ARBA" id="ARBA00004146"/>
    </source>
</evidence>
<evidence type="ECO:0000256" key="3">
    <source>
        <dbReference type="ARBA" id="ARBA00004236"/>
    </source>
</evidence>
<reference evidence="26" key="1">
    <citation type="submission" date="2025-08" db="UniProtKB">
        <authorList>
            <consortium name="Ensembl"/>
        </authorList>
    </citation>
    <scope>IDENTIFICATION</scope>
</reference>
<dbReference type="GO" id="GO:0044281">
    <property type="term" value="P:small molecule metabolic process"/>
    <property type="evidence" value="ECO:0007669"/>
    <property type="project" value="UniProtKB-ARBA"/>
</dbReference>
<dbReference type="InterPro" id="IPR039034">
    <property type="entry name" value="INPP4"/>
</dbReference>
<dbReference type="PANTHER" id="PTHR12187:SF4">
    <property type="entry name" value="INOSITOL POLYPHOSPHATE-4-PHOSPHATASE TYPE I A"/>
    <property type="match status" value="1"/>
</dbReference>
<evidence type="ECO:0000256" key="22">
    <source>
        <dbReference type="ARBA" id="ARBA00074640"/>
    </source>
</evidence>
<comment type="pathway">
    <text evidence="6">Signal transduction; phosphatidylinositol signaling pathway.</text>
</comment>
<dbReference type="GO" id="GO:0005886">
    <property type="term" value="C:plasma membrane"/>
    <property type="evidence" value="ECO:0007669"/>
    <property type="project" value="UniProtKB-SubCell"/>
</dbReference>
<keyword evidence="11" id="KW-0597">Phosphoprotein</keyword>
<comment type="catalytic activity">
    <reaction evidence="20">
        <text>1D-myo-inositol 1,3,4-trisphosphate + H2O = 1D-myo-inositol 1,3-bisphosphate + phosphate</text>
        <dbReference type="Rhea" id="RHEA:43392"/>
        <dbReference type="ChEBI" id="CHEBI:15377"/>
        <dbReference type="ChEBI" id="CHEBI:43474"/>
        <dbReference type="ChEBI" id="CHEBI:58414"/>
        <dbReference type="ChEBI" id="CHEBI:83242"/>
    </reaction>
    <physiologicalReaction direction="left-to-right" evidence="20">
        <dbReference type="Rhea" id="RHEA:43393"/>
    </physiologicalReaction>
</comment>
<dbReference type="PROSITE" id="PS50004">
    <property type="entry name" value="C2"/>
    <property type="match status" value="1"/>
</dbReference>